<evidence type="ECO:0000313" key="2">
    <source>
        <dbReference type="Proteomes" id="UP000605986"/>
    </source>
</evidence>
<protein>
    <submittedName>
        <fullName evidence="1">Uncharacterized protein</fullName>
    </submittedName>
</protein>
<evidence type="ECO:0000313" key="1">
    <source>
        <dbReference type="EMBL" id="KAF4451623.1"/>
    </source>
</evidence>
<sequence length="189" mass="20481">MKTVVEVHKTCYQAKAGEHDGEAVIDRPSELEIDLNLPGEDHTFTVPILVPDAASPDGEIYASALPDDFLIWEDADGNVHTERPETLYEKEPHYEGSGQFGDVQACYGQFCQSPSCYEKRELQTPGPCEGAKGCENSYEKRETRAPGLCEGANGCPNGKHKGSFCNCIDKREIQAPGPCEGAKGCPPGC</sequence>
<proteinExistence type="predicted"/>
<name>A0A8H4NZN4_9HYPO</name>
<keyword evidence="2" id="KW-1185">Reference proteome</keyword>
<organism evidence="1 2">
    <name type="scientific">Fusarium austroafricanum</name>
    <dbReference type="NCBI Taxonomy" id="2364996"/>
    <lineage>
        <taxon>Eukaryota</taxon>
        <taxon>Fungi</taxon>
        <taxon>Dikarya</taxon>
        <taxon>Ascomycota</taxon>
        <taxon>Pezizomycotina</taxon>
        <taxon>Sordariomycetes</taxon>
        <taxon>Hypocreomycetidae</taxon>
        <taxon>Hypocreales</taxon>
        <taxon>Nectriaceae</taxon>
        <taxon>Fusarium</taxon>
        <taxon>Fusarium concolor species complex</taxon>
    </lineage>
</organism>
<reference evidence="1" key="1">
    <citation type="submission" date="2020-01" db="EMBL/GenBank/DDBJ databases">
        <title>Identification and distribution of gene clusters putatively required for synthesis of sphingolipid metabolism inhibitors in phylogenetically diverse species of the filamentous fungus Fusarium.</title>
        <authorList>
            <person name="Kim H.-S."/>
            <person name="Busman M."/>
            <person name="Brown D.W."/>
            <person name="Divon H."/>
            <person name="Uhlig S."/>
            <person name="Proctor R.H."/>
        </authorList>
    </citation>
    <scope>NUCLEOTIDE SEQUENCE</scope>
    <source>
        <strain evidence="1">NRRL 53441</strain>
    </source>
</reference>
<comment type="caution">
    <text evidence="1">The sequence shown here is derived from an EMBL/GenBank/DDBJ whole genome shotgun (WGS) entry which is preliminary data.</text>
</comment>
<dbReference type="AlphaFoldDB" id="A0A8H4NZN4"/>
<dbReference type="EMBL" id="JAADJG010000213">
    <property type="protein sequence ID" value="KAF4451623.1"/>
    <property type="molecule type" value="Genomic_DNA"/>
</dbReference>
<dbReference type="Proteomes" id="UP000605986">
    <property type="component" value="Unassembled WGS sequence"/>
</dbReference>
<gene>
    <name evidence="1" type="ORF">F53441_5479</name>
</gene>
<accession>A0A8H4NZN4</accession>